<evidence type="ECO:0000256" key="10">
    <source>
        <dbReference type="SAM" id="MobiDB-lite"/>
    </source>
</evidence>
<gene>
    <name evidence="14" type="ORF">E1A91_A01G001800v1</name>
</gene>
<organism evidence="14 15">
    <name type="scientific">Gossypium mustelinum</name>
    <name type="common">Cotton</name>
    <name type="synonym">Gossypium caicoense</name>
    <dbReference type="NCBI Taxonomy" id="34275"/>
    <lineage>
        <taxon>Eukaryota</taxon>
        <taxon>Viridiplantae</taxon>
        <taxon>Streptophyta</taxon>
        <taxon>Embryophyta</taxon>
        <taxon>Tracheophyta</taxon>
        <taxon>Spermatophyta</taxon>
        <taxon>Magnoliopsida</taxon>
        <taxon>eudicotyledons</taxon>
        <taxon>Gunneridae</taxon>
        <taxon>Pentapetalae</taxon>
        <taxon>rosids</taxon>
        <taxon>malvids</taxon>
        <taxon>Malvales</taxon>
        <taxon>Malvaceae</taxon>
        <taxon>Malvoideae</taxon>
        <taxon>Gossypium</taxon>
    </lineage>
</organism>
<dbReference type="GO" id="GO:0004674">
    <property type="term" value="F:protein serine/threonine kinase activity"/>
    <property type="evidence" value="ECO:0007669"/>
    <property type="project" value="UniProtKB-KW"/>
</dbReference>
<dbReference type="EC" id="2.7.11.1" evidence="2"/>
<dbReference type="FunFam" id="3.30.200.20:FF:000060">
    <property type="entry name" value="Serine/threonine-protein kinase isoform 1"/>
    <property type="match status" value="1"/>
</dbReference>
<evidence type="ECO:0000259" key="13">
    <source>
        <dbReference type="PROSITE" id="PS51671"/>
    </source>
</evidence>
<dbReference type="InterPro" id="IPR045865">
    <property type="entry name" value="ACT-like_dom_sf"/>
</dbReference>
<feature type="region of interest" description="Disordered" evidence="10">
    <location>
        <begin position="133"/>
        <end position="189"/>
    </location>
</feature>
<dbReference type="InterPro" id="IPR011009">
    <property type="entry name" value="Kinase-like_dom_sf"/>
</dbReference>
<evidence type="ECO:0000313" key="14">
    <source>
        <dbReference type="EMBL" id="TYJ47595.1"/>
    </source>
</evidence>
<dbReference type="Gene3D" id="1.10.510.10">
    <property type="entry name" value="Transferase(Phosphotransferase) domain 1"/>
    <property type="match status" value="2"/>
</dbReference>
<evidence type="ECO:0000256" key="8">
    <source>
        <dbReference type="ARBA" id="ARBA00047899"/>
    </source>
</evidence>
<comment type="similarity">
    <text evidence="1">Belongs to the protein kinase superfamily. TKL Ser/Thr protein kinase family. RAF subfamily.</text>
</comment>
<evidence type="ECO:0000256" key="9">
    <source>
        <dbReference type="ARBA" id="ARBA00048679"/>
    </source>
</evidence>
<dbReference type="InterPro" id="IPR002912">
    <property type="entry name" value="ACT_dom"/>
</dbReference>
<comment type="catalytic activity">
    <reaction evidence="9">
        <text>L-seryl-[protein] + ATP = O-phospho-L-seryl-[protein] + ADP + H(+)</text>
        <dbReference type="Rhea" id="RHEA:17989"/>
        <dbReference type="Rhea" id="RHEA-COMP:9863"/>
        <dbReference type="Rhea" id="RHEA-COMP:11604"/>
        <dbReference type="ChEBI" id="CHEBI:15378"/>
        <dbReference type="ChEBI" id="CHEBI:29999"/>
        <dbReference type="ChEBI" id="CHEBI:30616"/>
        <dbReference type="ChEBI" id="CHEBI:83421"/>
        <dbReference type="ChEBI" id="CHEBI:456216"/>
        <dbReference type="EC" id="2.7.11.1"/>
    </reaction>
</comment>
<evidence type="ECO:0000256" key="11">
    <source>
        <dbReference type="SAM" id="SignalP"/>
    </source>
</evidence>
<dbReference type="AlphaFoldDB" id="A0A5D3A7P3"/>
<keyword evidence="11" id="KW-0732">Signal</keyword>
<evidence type="ECO:0000256" key="7">
    <source>
        <dbReference type="ARBA" id="ARBA00022840"/>
    </source>
</evidence>
<dbReference type="InterPro" id="IPR008271">
    <property type="entry name" value="Ser/Thr_kinase_AS"/>
</dbReference>
<protein>
    <recommendedName>
        <fullName evidence="2">non-specific serine/threonine protein kinase</fullName>
        <ecNumber evidence="2">2.7.11.1</ecNumber>
    </recommendedName>
</protein>
<dbReference type="PROSITE" id="PS00108">
    <property type="entry name" value="PROTEIN_KINASE_ST"/>
    <property type="match status" value="1"/>
</dbReference>
<evidence type="ECO:0000256" key="6">
    <source>
        <dbReference type="ARBA" id="ARBA00022777"/>
    </source>
</evidence>
<evidence type="ECO:0000313" key="15">
    <source>
        <dbReference type="Proteomes" id="UP000323597"/>
    </source>
</evidence>
<reference evidence="14 15" key="1">
    <citation type="submission" date="2019-07" db="EMBL/GenBank/DDBJ databases">
        <title>WGS assembly of Gossypium mustelinum.</title>
        <authorList>
            <person name="Chen Z.J."/>
            <person name="Sreedasyam A."/>
            <person name="Ando A."/>
            <person name="Song Q."/>
            <person name="De L."/>
            <person name="Hulse-Kemp A."/>
            <person name="Ding M."/>
            <person name="Ye W."/>
            <person name="Kirkbride R."/>
            <person name="Jenkins J."/>
            <person name="Plott C."/>
            <person name="Lovell J."/>
            <person name="Lin Y.-M."/>
            <person name="Vaughn R."/>
            <person name="Liu B."/>
            <person name="Li W."/>
            <person name="Simpson S."/>
            <person name="Scheffler B."/>
            <person name="Saski C."/>
            <person name="Grover C."/>
            <person name="Hu G."/>
            <person name="Conover J."/>
            <person name="Carlson J."/>
            <person name="Shu S."/>
            <person name="Boston L."/>
            <person name="Williams M."/>
            <person name="Peterson D."/>
            <person name="Mcgee K."/>
            <person name="Jones D."/>
            <person name="Wendel J."/>
            <person name="Stelly D."/>
            <person name="Grimwood J."/>
            <person name="Schmutz J."/>
        </authorList>
    </citation>
    <scope>NUCLEOTIDE SEQUENCE [LARGE SCALE GENOMIC DNA]</scope>
    <source>
        <strain evidence="14">1408120.09</strain>
    </source>
</reference>
<dbReference type="EMBL" id="CM017636">
    <property type="protein sequence ID" value="TYJ47595.1"/>
    <property type="molecule type" value="Genomic_DNA"/>
</dbReference>
<feature type="signal peptide" evidence="11">
    <location>
        <begin position="1"/>
        <end position="32"/>
    </location>
</feature>
<dbReference type="PANTHER" id="PTHR44329:SF128">
    <property type="entry name" value="SERINE_THREONINE-PROTEIN KINASE STY46"/>
    <property type="match status" value="1"/>
</dbReference>
<dbReference type="Gene3D" id="3.30.70.260">
    <property type="match status" value="1"/>
</dbReference>
<feature type="domain" description="ACT" evidence="13">
    <location>
        <begin position="194"/>
        <end position="269"/>
    </location>
</feature>
<feature type="domain" description="Protein kinase" evidence="12">
    <location>
        <begin position="306"/>
        <end position="531"/>
    </location>
</feature>
<dbReference type="PROSITE" id="PS51671">
    <property type="entry name" value="ACT"/>
    <property type="match status" value="1"/>
</dbReference>
<dbReference type="GO" id="GO:0005524">
    <property type="term" value="F:ATP binding"/>
    <property type="evidence" value="ECO:0007669"/>
    <property type="project" value="UniProtKB-KW"/>
</dbReference>
<proteinExistence type="inferred from homology"/>
<keyword evidence="7" id="KW-0067">ATP-binding</keyword>
<comment type="catalytic activity">
    <reaction evidence="8">
        <text>L-threonyl-[protein] + ATP = O-phospho-L-threonyl-[protein] + ADP + H(+)</text>
        <dbReference type="Rhea" id="RHEA:46608"/>
        <dbReference type="Rhea" id="RHEA-COMP:11060"/>
        <dbReference type="Rhea" id="RHEA-COMP:11605"/>
        <dbReference type="ChEBI" id="CHEBI:15378"/>
        <dbReference type="ChEBI" id="CHEBI:30013"/>
        <dbReference type="ChEBI" id="CHEBI:30616"/>
        <dbReference type="ChEBI" id="CHEBI:61977"/>
        <dbReference type="ChEBI" id="CHEBI:456216"/>
        <dbReference type="EC" id="2.7.11.1"/>
    </reaction>
</comment>
<keyword evidence="6" id="KW-0418">Kinase</keyword>
<dbReference type="Proteomes" id="UP000323597">
    <property type="component" value="Chromosome A01"/>
</dbReference>
<dbReference type="Gene3D" id="3.30.200.20">
    <property type="entry name" value="Phosphorylase Kinase, domain 1"/>
    <property type="match status" value="1"/>
</dbReference>
<dbReference type="InterPro" id="IPR000719">
    <property type="entry name" value="Prot_kinase_dom"/>
</dbReference>
<name>A0A5D3A7P3_GOSMU</name>
<dbReference type="PROSITE" id="PS50011">
    <property type="entry name" value="PROTEIN_KINASE_DOM"/>
    <property type="match status" value="1"/>
</dbReference>
<evidence type="ECO:0000256" key="1">
    <source>
        <dbReference type="ARBA" id="ARBA00010507"/>
    </source>
</evidence>
<dbReference type="PANTHER" id="PTHR44329">
    <property type="entry name" value="SERINE/THREONINE-PROTEIN KINASE TNNI3K-RELATED"/>
    <property type="match status" value="1"/>
</dbReference>
<evidence type="ECO:0000256" key="3">
    <source>
        <dbReference type="ARBA" id="ARBA00022527"/>
    </source>
</evidence>
<sequence>MIQTQRKSQSQSHSRFSLSLSLFFFLKPMVMEDTESCGSKANDTPPMQSQKQRLKFDVYNEVLRRLRRSDKEEADWPGFDHQLWTHFDRLPTRYALDVNVERAEDVLMHQRLLHLAHDHANRLAMEVRLVQVQSTSDGNSPSEESAQSSTKLSNRQIIHPPPAFGSSPNLGSLADQDGDNSEHGNSHFSRPMHEITFSTEDKPKLLSQLTALLAEIGLNIQEAHAFSTVDGYSLDVFVVDGWPYEEMEQLKDALEKDLLKIEKQSWLKQLPTSPTKGEETRTKGDQNYVAIPNDGSDVWEIDPRHLKFENKVASGSYGDLYKGTYCSQDVAIKVLKPERVDADIQKDFAQEVFIMRKVRHKNVVQFIGACTKPPTLCIVTEFMCGGSVYDYLHKQKGVFKLRSLLKVAIDVSKGMSYLHQNDIIHRDLKAANLLMDENEVVKVADFGVARVKVQSGVMTAETGTYRWMAPELPYEYLTPLQAAVGVVQKGLRPTIPKNYNPKLTQLLERCWQQDPTLRPDFSEIIGILQQISKEVGDEGKSSGGFFSALRKAAK</sequence>
<dbReference type="SUPFAM" id="SSF56112">
    <property type="entry name" value="Protein kinase-like (PK-like)"/>
    <property type="match status" value="1"/>
</dbReference>
<dbReference type="CDD" id="cd04928">
    <property type="entry name" value="ACT_TyrKc"/>
    <property type="match status" value="1"/>
</dbReference>
<feature type="chain" id="PRO_5022714930" description="non-specific serine/threonine protein kinase" evidence="11">
    <location>
        <begin position="33"/>
        <end position="554"/>
    </location>
</feature>
<evidence type="ECO:0000256" key="2">
    <source>
        <dbReference type="ARBA" id="ARBA00012513"/>
    </source>
</evidence>
<feature type="compositionally biased region" description="Polar residues" evidence="10">
    <location>
        <begin position="133"/>
        <end position="156"/>
    </location>
</feature>
<evidence type="ECO:0000256" key="5">
    <source>
        <dbReference type="ARBA" id="ARBA00022741"/>
    </source>
</evidence>
<evidence type="ECO:0000259" key="12">
    <source>
        <dbReference type="PROSITE" id="PS50011"/>
    </source>
</evidence>
<dbReference type="SMART" id="SM00220">
    <property type="entry name" value="S_TKc"/>
    <property type="match status" value="1"/>
</dbReference>
<keyword evidence="5" id="KW-0547">Nucleotide-binding</keyword>
<evidence type="ECO:0000256" key="4">
    <source>
        <dbReference type="ARBA" id="ARBA00022679"/>
    </source>
</evidence>
<dbReference type="InterPro" id="IPR001245">
    <property type="entry name" value="Ser-Thr/Tyr_kinase_cat_dom"/>
</dbReference>
<keyword evidence="15" id="KW-1185">Reference proteome</keyword>
<dbReference type="InterPro" id="IPR051681">
    <property type="entry name" value="Ser/Thr_Kinases-Pseudokinases"/>
</dbReference>
<dbReference type="Pfam" id="PF07714">
    <property type="entry name" value="PK_Tyr_Ser-Thr"/>
    <property type="match status" value="2"/>
</dbReference>
<accession>A0A5D3A7P3</accession>
<keyword evidence="4" id="KW-0808">Transferase</keyword>
<keyword evidence="3" id="KW-0723">Serine/threonine-protein kinase</keyword>
<dbReference type="CDD" id="cd13999">
    <property type="entry name" value="STKc_MAP3K-like"/>
    <property type="match status" value="1"/>
</dbReference>
<dbReference type="SUPFAM" id="SSF55021">
    <property type="entry name" value="ACT-like"/>
    <property type="match status" value="1"/>
</dbReference>